<feature type="region of interest" description="Disordered" evidence="1">
    <location>
        <begin position="44"/>
        <end position="78"/>
    </location>
</feature>
<name>A0A8H3FIH9_9LECA</name>
<proteinExistence type="predicted"/>
<accession>A0A8H3FIH9</accession>
<organism evidence="2 3">
    <name type="scientific">Alectoria fallacina</name>
    <dbReference type="NCBI Taxonomy" id="1903189"/>
    <lineage>
        <taxon>Eukaryota</taxon>
        <taxon>Fungi</taxon>
        <taxon>Dikarya</taxon>
        <taxon>Ascomycota</taxon>
        <taxon>Pezizomycotina</taxon>
        <taxon>Lecanoromycetes</taxon>
        <taxon>OSLEUM clade</taxon>
        <taxon>Lecanoromycetidae</taxon>
        <taxon>Lecanorales</taxon>
        <taxon>Lecanorineae</taxon>
        <taxon>Parmeliaceae</taxon>
        <taxon>Alectoria</taxon>
    </lineage>
</organism>
<keyword evidence="3" id="KW-1185">Reference proteome</keyword>
<dbReference type="Proteomes" id="UP000664203">
    <property type="component" value="Unassembled WGS sequence"/>
</dbReference>
<gene>
    <name evidence="2" type="ORF">ALECFALPRED_003088</name>
</gene>
<dbReference type="EMBL" id="CAJPDR010000201">
    <property type="protein sequence ID" value="CAF9925204.1"/>
    <property type="molecule type" value="Genomic_DNA"/>
</dbReference>
<protein>
    <submittedName>
        <fullName evidence="2">Uncharacterized protein</fullName>
    </submittedName>
</protein>
<evidence type="ECO:0000313" key="2">
    <source>
        <dbReference type="EMBL" id="CAF9925204.1"/>
    </source>
</evidence>
<feature type="region of interest" description="Disordered" evidence="1">
    <location>
        <begin position="191"/>
        <end position="248"/>
    </location>
</feature>
<evidence type="ECO:0000256" key="1">
    <source>
        <dbReference type="SAM" id="MobiDB-lite"/>
    </source>
</evidence>
<sequence>MCQTFYLEHDKCTCIYVPAIFAPCAPYILAHPGAVCEMPNPFVDSSEKPTEPDPFVDPSEKPTEPDPFADPEDPFADPVPKLNPIGQAPRPKLIIKAFQGLNLTCNDIDFVSVELNDTRAPRGLYCAEGLTARLVHRTGGDESVCSLCDKPDVLELVEEMRTRSGEREVSWKEAGKGKGKGFFHRITSAVSGRAKKSENGLGDDAAVGEGESSAGKGKEKKKKKEKKPRDPTKSMYMDKWGGYIPPYC</sequence>
<reference evidence="2" key="1">
    <citation type="submission" date="2021-03" db="EMBL/GenBank/DDBJ databases">
        <authorList>
            <person name="Tagirdzhanova G."/>
        </authorList>
    </citation>
    <scope>NUCLEOTIDE SEQUENCE</scope>
</reference>
<evidence type="ECO:0000313" key="3">
    <source>
        <dbReference type="Proteomes" id="UP000664203"/>
    </source>
</evidence>
<dbReference type="AlphaFoldDB" id="A0A8H3FIH9"/>
<dbReference type="OrthoDB" id="10557538at2759"/>
<comment type="caution">
    <text evidence="2">The sequence shown here is derived from an EMBL/GenBank/DDBJ whole genome shotgun (WGS) entry which is preliminary data.</text>
</comment>